<dbReference type="EMBL" id="MFYX01000018">
    <property type="protein sequence ID" value="OGK06885.1"/>
    <property type="molecule type" value="Genomic_DNA"/>
</dbReference>
<protein>
    <submittedName>
        <fullName evidence="1">Uncharacterized protein</fullName>
    </submittedName>
</protein>
<dbReference type="AlphaFoldDB" id="A0A1F7FJI8"/>
<evidence type="ECO:0000313" key="1">
    <source>
        <dbReference type="EMBL" id="OGK06885.1"/>
    </source>
</evidence>
<organism evidence="1 2">
    <name type="scientific">Candidatus Raymondbacteria bacterium RIFOXYD12_FULL_49_13</name>
    <dbReference type="NCBI Taxonomy" id="1817890"/>
    <lineage>
        <taxon>Bacteria</taxon>
        <taxon>Raymondiibacteriota</taxon>
    </lineage>
</organism>
<sequence length="76" mass="8139">MGYDDGDAGTYSLTTQWQRAFALTDSAGLGDSCILFLPGSAGNGGTYQYMGSNDNRTLIITDLGKNILTKKITLIR</sequence>
<gene>
    <name evidence="1" type="ORF">A2519_11540</name>
</gene>
<evidence type="ECO:0000313" key="2">
    <source>
        <dbReference type="Proteomes" id="UP000179243"/>
    </source>
</evidence>
<accession>A0A1F7FJI8</accession>
<comment type="caution">
    <text evidence="1">The sequence shown here is derived from an EMBL/GenBank/DDBJ whole genome shotgun (WGS) entry which is preliminary data.</text>
</comment>
<proteinExistence type="predicted"/>
<name>A0A1F7FJI8_UNCRA</name>
<dbReference type="Proteomes" id="UP000179243">
    <property type="component" value="Unassembled WGS sequence"/>
</dbReference>
<reference evidence="1 2" key="1">
    <citation type="journal article" date="2016" name="Nat. Commun.">
        <title>Thousands of microbial genomes shed light on interconnected biogeochemical processes in an aquifer system.</title>
        <authorList>
            <person name="Anantharaman K."/>
            <person name="Brown C.T."/>
            <person name="Hug L.A."/>
            <person name="Sharon I."/>
            <person name="Castelle C.J."/>
            <person name="Probst A.J."/>
            <person name="Thomas B.C."/>
            <person name="Singh A."/>
            <person name="Wilkins M.J."/>
            <person name="Karaoz U."/>
            <person name="Brodie E.L."/>
            <person name="Williams K.H."/>
            <person name="Hubbard S.S."/>
            <person name="Banfield J.F."/>
        </authorList>
    </citation>
    <scope>NUCLEOTIDE SEQUENCE [LARGE SCALE GENOMIC DNA]</scope>
</reference>